<feature type="chain" id="PRO_5022676455" evidence="2">
    <location>
        <begin position="30"/>
        <end position="340"/>
    </location>
</feature>
<evidence type="ECO:0000256" key="1">
    <source>
        <dbReference type="SAM" id="MobiDB-lite"/>
    </source>
</evidence>
<keyword evidence="4" id="KW-1185">Reference proteome</keyword>
<protein>
    <submittedName>
        <fullName evidence="3">Uncharacterized protein</fullName>
    </submittedName>
</protein>
<gene>
    <name evidence="3" type="ORF">Q31b_15750</name>
</gene>
<evidence type="ECO:0000313" key="4">
    <source>
        <dbReference type="Proteomes" id="UP000315471"/>
    </source>
</evidence>
<reference evidence="3 4" key="1">
    <citation type="submission" date="2019-02" db="EMBL/GenBank/DDBJ databases">
        <title>Deep-cultivation of Planctomycetes and their phenomic and genomic characterization uncovers novel biology.</title>
        <authorList>
            <person name="Wiegand S."/>
            <person name="Jogler M."/>
            <person name="Boedeker C."/>
            <person name="Pinto D."/>
            <person name="Vollmers J."/>
            <person name="Rivas-Marin E."/>
            <person name="Kohn T."/>
            <person name="Peeters S.H."/>
            <person name="Heuer A."/>
            <person name="Rast P."/>
            <person name="Oberbeckmann S."/>
            <person name="Bunk B."/>
            <person name="Jeske O."/>
            <person name="Meyerdierks A."/>
            <person name="Storesund J.E."/>
            <person name="Kallscheuer N."/>
            <person name="Luecker S."/>
            <person name="Lage O.M."/>
            <person name="Pohl T."/>
            <person name="Merkel B.J."/>
            <person name="Hornburger P."/>
            <person name="Mueller R.-W."/>
            <person name="Bruemmer F."/>
            <person name="Labrenz M."/>
            <person name="Spormann A.M."/>
            <person name="Op Den Camp H."/>
            <person name="Overmann J."/>
            <person name="Amann R."/>
            <person name="Jetten M.S.M."/>
            <person name="Mascher T."/>
            <person name="Medema M.H."/>
            <person name="Devos D.P."/>
            <person name="Kaster A.-K."/>
            <person name="Ovreas L."/>
            <person name="Rohde M."/>
            <person name="Galperin M.Y."/>
            <person name="Jogler C."/>
        </authorList>
    </citation>
    <scope>NUCLEOTIDE SEQUENCE [LARGE SCALE GENOMIC DNA]</scope>
    <source>
        <strain evidence="3 4">Q31b</strain>
    </source>
</reference>
<feature type="signal peptide" evidence="2">
    <location>
        <begin position="1"/>
        <end position="29"/>
    </location>
</feature>
<feature type="compositionally biased region" description="Polar residues" evidence="1">
    <location>
        <begin position="57"/>
        <end position="69"/>
    </location>
</feature>
<dbReference type="Proteomes" id="UP000315471">
    <property type="component" value="Unassembled WGS sequence"/>
</dbReference>
<name>A0A5C6E5A6_9BACT</name>
<accession>A0A5C6E5A6</accession>
<dbReference type="EMBL" id="SJPY01000002">
    <property type="protein sequence ID" value="TWU44040.1"/>
    <property type="molecule type" value="Genomic_DNA"/>
</dbReference>
<organism evidence="3 4">
    <name type="scientific">Novipirellula aureliae</name>
    <dbReference type="NCBI Taxonomy" id="2527966"/>
    <lineage>
        <taxon>Bacteria</taxon>
        <taxon>Pseudomonadati</taxon>
        <taxon>Planctomycetota</taxon>
        <taxon>Planctomycetia</taxon>
        <taxon>Pirellulales</taxon>
        <taxon>Pirellulaceae</taxon>
        <taxon>Novipirellula</taxon>
    </lineage>
</organism>
<feature type="compositionally biased region" description="Low complexity" evidence="1">
    <location>
        <begin position="42"/>
        <end position="56"/>
    </location>
</feature>
<keyword evidence="2" id="KW-0732">Signal</keyword>
<dbReference type="AlphaFoldDB" id="A0A5C6E5A6"/>
<feature type="compositionally biased region" description="Polar residues" evidence="1">
    <location>
        <begin position="330"/>
        <end position="340"/>
    </location>
</feature>
<feature type="region of interest" description="Disordered" evidence="1">
    <location>
        <begin position="42"/>
        <end position="76"/>
    </location>
</feature>
<comment type="caution">
    <text evidence="3">The sequence shown here is derived from an EMBL/GenBank/DDBJ whole genome shotgun (WGS) entry which is preliminary data.</text>
</comment>
<dbReference type="InterPro" id="IPR017461">
    <property type="entry name" value="CHP03009_planctomycetes"/>
</dbReference>
<evidence type="ECO:0000313" key="3">
    <source>
        <dbReference type="EMBL" id="TWU44040.1"/>
    </source>
</evidence>
<sequence length="340" mass="38546" precursor="true">MIRFPWTLTYLSTFMLSTSVLLLTGELSAQQNGGATVPSYARQANAAQQPAAPNARIASQQTSTGTPQQEPQPPFAPLTAAQQNQLNQLLLAWQQQSRATTTLDSKFQRWHFDNQAAPAGVHATRADGVIKYASPDKGLFRVDSLVYYRGMEAGKPKFEPQEGMYGEHWVCNGKQLIEFDRSEKQCKIQDLPPEMQGQHIFNSPLPFVFNLDAVEIQKRYWVRQVAAPMESLVLIEAWPKRQEDRAQYKMVQIALDKESFLPKALIMYAPNFHPVNAAKWDQYEFVDMKRNGMGNAISNFMQNFISDRPPSDWTVHREKFSPVVDPPPQSAQGISQSERR</sequence>
<dbReference type="Gene3D" id="2.50.20.10">
    <property type="entry name" value="Lipoprotein localisation LolA/LolB/LppX"/>
    <property type="match status" value="1"/>
</dbReference>
<feature type="region of interest" description="Disordered" evidence="1">
    <location>
        <begin position="317"/>
        <end position="340"/>
    </location>
</feature>
<proteinExistence type="predicted"/>
<dbReference type="NCBIfam" id="TIGR03009">
    <property type="entry name" value="plancto_dom_2"/>
    <property type="match status" value="1"/>
</dbReference>
<evidence type="ECO:0000256" key="2">
    <source>
        <dbReference type="SAM" id="SignalP"/>
    </source>
</evidence>